<reference evidence="2 3" key="1">
    <citation type="submission" date="2016-04" db="EMBL/GenBank/DDBJ databases">
        <title>A degradative enzymes factory behind the ericoid mycorrhizal symbiosis.</title>
        <authorList>
            <consortium name="DOE Joint Genome Institute"/>
            <person name="Martino E."/>
            <person name="Morin E."/>
            <person name="Grelet G."/>
            <person name="Kuo A."/>
            <person name="Kohler A."/>
            <person name="Daghino S."/>
            <person name="Barry K."/>
            <person name="Choi C."/>
            <person name="Cichocki N."/>
            <person name="Clum A."/>
            <person name="Copeland A."/>
            <person name="Hainaut M."/>
            <person name="Haridas S."/>
            <person name="Labutti K."/>
            <person name="Lindquist E."/>
            <person name="Lipzen A."/>
            <person name="Khouja H.-R."/>
            <person name="Murat C."/>
            <person name="Ohm R."/>
            <person name="Olson A."/>
            <person name="Spatafora J."/>
            <person name="Veneault-Fourrey C."/>
            <person name="Henrissat B."/>
            <person name="Grigoriev I."/>
            <person name="Martin F."/>
            <person name="Perotto S."/>
        </authorList>
    </citation>
    <scope>NUCLEOTIDE SEQUENCE [LARGE SCALE GENOMIC DNA]</scope>
    <source>
        <strain evidence="2 3">E</strain>
    </source>
</reference>
<proteinExistence type="predicted"/>
<dbReference type="InterPro" id="IPR045518">
    <property type="entry name" value="2EXR"/>
</dbReference>
<dbReference type="Pfam" id="PF20150">
    <property type="entry name" value="2EXR"/>
    <property type="match status" value="1"/>
</dbReference>
<organism evidence="2 3">
    <name type="scientific">Hyaloscypha bicolor E</name>
    <dbReference type="NCBI Taxonomy" id="1095630"/>
    <lineage>
        <taxon>Eukaryota</taxon>
        <taxon>Fungi</taxon>
        <taxon>Dikarya</taxon>
        <taxon>Ascomycota</taxon>
        <taxon>Pezizomycotina</taxon>
        <taxon>Leotiomycetes</taxon>
        <taxon>Helotiales</taxon>
        <taxon>Hyaloscyphaceae</taxon>
        <taxon>Hyaloscypha</taxon>
        <taxon>Hyaloscypha bicolor</taxon>
    </lineage>
</organism>
<dbReference type="AlphaFoldDB" id="A0A2J6SVE4"/>
<name>A0A2J6SVE4_9HELO</name>
<dbReference type="GeneID" id="36591821"/>
<dbReference type="EMBL" id="KZ613859">
    <property type="protein sequence ID" value="PMD54746.1"/>
    <property type="molecule type" value="Genomic_DNA"/>
</dbReference>
<accession>A0A2J6SVE4</accession>
<dbReference type="OrthoDB" id="3553482at2759"/>
<dbReference type="RefSeq" id="XP_024731650.1">
    <property type="nucleotide sequence ID" value="XM_024883744.1"/>
</dbReference>
<keyword evidence="3" id="KW-1185">Reference proteome</keyword>
<dbReference type="InParanoid" id="A0A2J6SVE4"/>
<evidence type="ECO:0000259" key="1">
    <source>
        <dbReference type="Pfam" id="PF20150"/>
    </source>
</evidence>
<evidence type="ECO:0000313" key="2">
    <source>
        <dbReference type="EMBL" id="PMD54746.1"/>
    </source>
</evidence>
<dbReference type="PANTHER" id="PTHR35910">
    <property type="entry name" value="2EXR DOMAIN-CONTAINING PROTEIN"/>
    <property type="match status" value="1"/>
</dbReference>
<feature type="domain" description="2EXR" evidence="1">
    <location>
        <begin position="41"/>
        <end position="138"/>
    </location>
</feature>
<dbReference type="Proteomes" id="UP000235371">
    <property type="component" value="Unassembled WGS sequence"/>
</dbReference>
<dbReference type="PANTHER" id="PTHR35910:SF6">
    <property type="entry name" value="2EXR DOMAIN-CONTAINING PROTEIN"/>
    <property type="match status" value="1"/>
</dbReference>
<evidence type="ECO:0000313" key="3">
    <source>
        <dbReference type="Proteomes" id="UP000235371"/>
    </source>
</evidence>
<sequence length="277" mass="32828">MNSVNLNHTENTFLPMQTTIQPTLIKEAFVSMRHRRVATPFTLFPRLPFNLRSKIWSHSLPLFSRIIELKSLSSIHELRKNEPPRWLAIPTSKPTLLSINRESRRVLSPYYATPFQARRISPHFGIEGLLINYKIDTLFINIGFRWPTHSDVLFSDLLGSNFEEVKDNLKLLAGTEYFWETLSEEVRQRKSKGNRMQFIAEFGSLREAIVVAKNRFPERIVPWRLIQFVDLHRGSEERRRVQQDLPHFFDPYRKKRYPERLCAKIEKPSVLWKLKSR</sequence>
<gene>
    <name evidence="2" type="ORF">K444DRAFT_634440</name>
</gene>
<protein>
    <recommendedName>
        <fullName evidence="1">2EXR domain-containing protein</fullName>
    </recommendedName>
</protein>